<evidence type="ECO:0000256" key="2">
    <source>
        <dbReference type="SAM" id="Phobius"/>
    </source>
</evidence>
<feature type="transmembrane region" description="Helical" evidence="2">
    <location>
        <begin position="62"/>
        <end position="79"/>
    </location>
</feature>
<keyword evidence="2" id="KW-0472">Membrane</keyword>
<evidence type="ECO:0000313" key="3">
    <source>
        <dbReference type="EMBL" id="CAL5021068.1"/>
    </source>
</evidence>
<dbReference type="Proteomes" id="UP001497457">
    <property type="component" value="Chromosome 3rd"/>
</dbReference>
<evidence type="ECO:0000313" key="4">
    <source>
        <dbReference type="Proteomes" id="UP001497457"/>
    </source>
</evidence>
<feature type="region of interest" description="Disordered" evidence="1">
    <location>
        <begin position="1"/>
        <end position="28"/>
    </location>
</feature>
<accession>A0ABC9CKS4</accession>
<feature type="transmembrane region" description="Helical" evidence="2">
    <location>
        <begin position="38"/>
        <end position="55"/>
    </location>
</feature>
<keyword evidence="4" id="KW-1185">Reference proteome</keyword>
<sequence length="81" mass="8349">MASRGGSGVEDDDHAPEQQPPAAAAAVVRRGAPLHPPALQLMLFGAIVIIGAGAAPLPLPRLFVAFVAWIVGYLSLFIPPL</sequence>
<dbReference type="EMBL" id="OZ075113">
    <property type="protein sequence ID" value="CAL5021068.1"/>
    <property type="molecule type" value="Genomic_DNA"/>
</dbReference>
<proteinExistence type="predicted"/>
<gene>
    <name evidence="3" type="ORF">URODEC1_LOCUS75746</name>
</gene>
<evidence type="ECO:0000256" key="1">
    <source>
        <dbReference type="SAM" id="MobiDB-lite"/>
    </source>
</evidence>
<reference evidence="3" key="1">
    <citation type="submission" date="2024-10" db="EMBL/GenBank/DDBJ databases">
        <authorList>
            <person name="Ryan C."/>
        </authorList>
    </citation>
    <scope>NUCLEOTIDE SEQUENCE [LARGE SCALE GENOMIC DNA]</scope>
</reference>
<keyword evidence="2" id="KW-0812">Transmembrane</keyword>
<organism evidence="3 4">
    <name type="scientific">Urochloa decumbens</name>
    <dbReference type="NCBI Taxonomy" id="240449"/>
    <lineage>
        <taxon>Eukaryota</taxon>
        <taxon>Viridiplantae</taxon>
        <taxon>Streptophyta</taxon>
        <taxon>Embryophyta</taxon>
        <taxon>Tracheophyta</taxon>
        <taxon>Spermatophyta</taxon>
        <taxon>Magnoliopsida</taxon>
        <taxon>Liliopsida</taxon>
        <taxon>Poales</taxon>
        <taxon>Poaceae</taxon>
        <taxon>PACMAD clade</taxon>
        <taxon>Panicoideae</taxon>
        <taxon>Panicodae</taxon>
        <taxon>Paniceae</taxon>
        <taxon>Melinidinae</taxon>
        <taxon>Urochloa</taxon>
    </lineage>
</organism>
<dbReference type="AlphaFoldDB" id="A0ABC9CKS4"/>
<name>A0ABC9CKS4_9POAL</name>
<protein>
    <submittedName>
        <fullName evidence="3">Uncharacterized protein</fullName>
    </submittedName>
</protein>
<keyword evidence="2" id="KW-1133">Transmembrane helix</keyword>